<evidence type="ECO:0000256" key="1">
    <source>
        <dbReference type="SAM" id="Phobius"/>
    </source>
</evidence>
<evidence type="ECO:0000313" key="2">
    <source>
        <dbReference type="EMBL" id="KAL3766372.1"/>
    </source>
</evidence>
<keyword evidence="1" id="KW-0472">Membrane</keyword>
<comment type="caution">
    <text evidence="2">The sequence shown here is derived from an EMBL/GenBank/DDBJ whole genome shotgun (WGS) entry which is preliminary data.</text>
</comment>
<dbReference type="Proteomes" id="UP001530315">
    <property type="component" value="Unassembled WGS sequence"/>
</dbReference>
<sequence length="75" mass="8697">MTTAATTTTRDLLLHHHHHHLPVVITLGNPAVAAVMYAMIANVAYLARRAWIRNVHKRDIWRYCTLRAKADPWMR</sequence>
<keyword evidence="3" id="KW-1185">Reference proteome</keyword>
<accession>A0ABD3MVT7</accession>
<feature type="transmembrane region" description="Helical" evidence="1">
    <location>
        <begin position="20"/>
        <end position="47"/>
    </location>
</feature>
<reference evidence="2 3" key="1">
    <citation type="submission" date="2024-10" db="EMBL/GenBank/DDBJ databases">
        <title>Updated reference genomes for cyclostephanoid diatoms.</title>
        <authorList>
            <person name="Roberts W.R."/>
            <person name="Alverson A.J."/>
        </authorList>
    </citation>
    <scope>NUCLEOTIDE SEQUENCE [LARGE SCALE GENOMIC DNA]</scope>
    <source>
        <strain evidence="2 3">AJA276-08</strain>
    </source>
</reference>
<dbReference type="AlphaFoldDB" id="A0ABD3MVT7"/>
<dbReference type="EMBL" id="JALLAZ020001731">
    <property type="protein sequence ID" value="KAL3766372.1"/>
    <property type="molecule type" value="Genomic_DNA"/>
</dbReference>
<gene>
    <name evidence="2" type="ORF">ACHAW5_000911</name>
</gene>
<name>A0ABD3MVT7_9STRA</name>
<proteinExistence type="predicted"/>
<evidence type="ECO:0000313" key="3">
    <source>
        <dbReference type="Proteomes" id="UP001530315"/>
    </source>
</evidence>
<keyword evidence="1" id="KW-0812">Transmembrane</keyword>
<keyword evidence="1" id="KW-1133">Transmembrane helix</keyword>
<organism evidence="2 3">
    <name type="scientific">Stephanodiscus triporus</name>
    <dbReference type="NCBI Taxonomy" id="2934178"/>
    <lineage>
        <taxon>Eukaryota</taxon>
        <taxon>Sar</taxon>
        <taxon>Stramenopiles</taxon>
        <taxon>Ochrophyta</taxon>
        <taxon>Bacillariophyta</taxon>
        <taxon>Coscinodiscophyceae</taxon>
        <taxon>Thalassiosirophycidae</taxon>
        <taxon>Stephanodiscales</taxon>
        <taxon>Stephanodiscaceae</taxon>
        <taxon>Stephanodiscus</taxon>
    </lineage>
</organism>
<protein>
    <submittedName>
        <fullName evidence="2">Uncharacterized protein</fullName>
    </submittedName>
</protein>